<dbReference type="PANTHER" id="PTHR43806">
    <property type="entry name" value="PEPTIDASE S8"/>
    <property type="match status" value="1"/>
</dbReference>
<dbReference type="Gene3D" id="3.40.50.200">
    <property type="entry name" value="Peptidase S8/S53 domain"/>
    <property type="match status" value="1"/>
</dbReference>
<protein>
    <submittedName>
        <fullName evidence="9">S8 family serine peptidase</fullName>
    </submittedName>
</protein>
<proteinExistence type="inferred from homology"/>
<evidence type="ECO:0000256" key="6">
    <source>
        <dbReference type="RuleBase" id="RU003355"/>
    </source>
</evidence>
<keyword evidence="2 5" id="KW-0645">Protease</keyword>
<dbReference type="InterPro" id="IPR022398">
    <property type="entry name" value="Peptidase_S8_His-AS"/>
</dbReference>
<dbReference type="Proteomes" id="UP001597171">
    <property type="component" value="Unassembled WGS sequence"/>
</dbReference>
<dbReference type="EMBL" id="JBHTMX010000258">
    <property type="protein sequence ID" value="MFD1333561.1"/>
    <property type="molecule type" value="Genomic_DNA"/>
</dbReference>
<feature type="active site" description="Charge relay system" evidence="5">
    <location>
        <position position="141"/>
    </location>
</feature>
<gene>
    <name evidence="9" type="ORF">ACFQ4O_16285</name>
</gene>
<dbReference type="InterPro" id="IPR036852">
    <property type="entry name" value="Peptidase_S8/S53_dom_sf"/>
</dbReference>
<evidence type="ECO:0000256" key="7">
    <source>
        <dbReference type="SAM" id="MobiDB-lite"/>
    </source>
</evidence>
<organism evidence="9 10">
    <name type="scientific">Methylopila musalis</name>
    <dbReference type="NCBI Taxonomy" id="1134781"/>
    <lineage>
        <taxon>Bacteria</taxon>
        <taxon>Pseudomonadati</taxon>
        <taxon>Pseudomonadota</taxon>
        <taxon>Alphaproteobacteria</taxon>
        <taxon>Hyphomicrobiales</taxon>
        <taxon>Methylopilaceae</taxon>
        <taxon>Methylopila</taxon>
    </lineage>
</organism>
<comment type="similarity">
    <text evidence="1 5 6">Belongs to the peptidase S8 family.</text>
</comment>
<dbReference type="PRINTS" id="PR00723">
    <property type="entry name" value="SUBTILISIN"/>
</dbReference>
<evidence type="ECO:0000256" key="2">
    <source>
        <dbReference type="ARBA" id="ARBA00022670"/>
    </source>
</evidence>
<dbReference type="InterPro" id="IPR015500">
    <property type="entry name" value="Peptidase_S8_subtilisin-rel"/>
</dbReference>
<keyword evidence="10" id="KW-1185">Reference proteome</keyword>
<keyword evidence="3 5" id="KW-0378">Hydrolase</keyword>
<dbReference type="InterPro" id="IPR000209">
    <property type="entry name" value="Peptidase_S8/S53_dom"/>
</dbReference>
<dbReference type="PROSITE" id="PS00137">
    <property type="entry name" value="SUBTILASE_HIS"/>
    <property type="match status" value="1"/>
</dbReference>
<feature type="active site" description="Charge relay system" evidence="5">
    <location>
        <position position="201"/>
    </location>
</feature>
<evidence type="ECO:0000256" key="4">
    <source>
        <dbReference type="ARBA" id="ARBA00022825"/>
    </source>
</evidence>
<sequence length="550" mass="55328">MGTIAALGAVAALGGPVGEAAAQSRKVPEQLIAAAAQGGHQRVIVLMAPNRQESARAPEAYLESALGPSARAIERIGDAPFVVAEVSGAALTRLAGDPNVERVVPDRLMQALLPDSTRMLHVPEAWGAGGTGAGVSVAVLDTGVARAHPFFAGRIVAEACFSSTSAAAGSKSLCPGGRSEAIGPGAGDACDIRAVTPNCVHGTHVAGIAAGANGRSPDGRLDGVAPGAGVVAVQVFSRFDGEQRCGKGVTTCISAFTSDVLKGLLYVESIRAQAKVAAVNLSLGGGKATEACDAQSPYAQVIDRLTAAGLPVVAASGNNGFADAVTEPACIRSAVTVGALDKTGRIATAYSNASPMVDLVAPGTQILSAAGGGYHRLDGTSMAAPHVAGLLALMKARQPDAPVATLLEAIRASGASVADPRNRATFVMPVADAALRALTGAPKPDPAPGAPPPDPKIGGCGPVCVENRRVIFALAERGRVPAPTLAALRALFGPNAKIEDIGDGRLLVELPEGATGDDVDRARRDMGGDARAFPDRPLDALPPGGRIEIR</sequence>
<dbReference type="PROSITE" id="PS00136">
    <property type="entry name" value="SUBTILASE_ASP"/>
    <property type="match status" value="1"/>
</dbReference>
<feature type="compositionally biased region" description="Basic and acidic residues" evidence="7">
    <location>
        <begin position="528"/>
        <end position="538"/>
    </location>
</feature>
<dbReference type="RefSeq" id="WP_378777221.1">
    <property type="nucleotide sequence ID" value="NZ_JBHTMX010000258.1"/>
</dbReference>
<dbReference type="InterPro" id="IPR023827">
    <property type="entry name" value="Peptidase_S8_Asp-AS"/>
</dbReference>
<evidence type="ECO:0000256" key="3">
    <source>
        <dbReference type="ARBA" id="ARBA00022801"/>
    </source>
</evidence>
<dbReference type="InterPro" id="IPR023828">
    <property type="entry name" value="Peptidase_S8_Ser-AS"/>
</dbReference>
<evidence type="ECO:0000313" key="10">
    <source>
        <dbReference type="Proteomes" id="UP001597171"/>
    </source>
</evidence>
<accession>A0ABW3ZB97</accession>
<dbReference type="PROSITE" id="PS00138">
    <property type="entry name" value="SUBTILASE_SER"/>
    <property type="match status" value="1"/>
</dbReference>
<dbReference type="Pfam" id="PF00082">
    <property type="entry name" value="Peptidase_S8"/>
    <property type="match status" value="1"/>
</dbReference>
<evidence type="ECO:0000259" key="8">
    <source>
        <dbReference type="Pfam" id="PF00082"/>
    </source>
</evidence>
<keyword evidence="4 5" id="KW-0720">Serine protease</keyword>
<feature type="region of interest" description="Disordered" evidence="7">
    <location>
        <begin position="528"/>
        <end position="550"/>
    </location>
</feature>
<dbReference type="PANTHER" id="PTHR43806:SF11">
    <property type="entry name" value="CEREVISIN-RELATED"/>
    <property type="match status" value="1"/>
</dbReference>
<dbReference type="SUPFAM" id="SSF52743">
    <property type="entry name" value="Subtilisin-like"/>
    <property type="match status" value="1"/>
</dbReference>
<dbReference type="InterPro" id="IPR050131">
    <property type="entry name" value="Peptidase_S8_subtilisin-like"/>
</dbReference>
<evidence type="ECO:0000256" key="1">
    <source>
        <dbReference type="ARBA" id="ARBA00011073"/>
    </source>
</evidence>
<comment type="caution">
    <text evidence="9">The sequence shown here is derived from an EMBL/GenBank/DDBJ whole genome shotgun (WGS) entry which is preliminary data.</text>
</comment>
<feature type="domain" description="Peptidase S8/S53" evidence="8">
    <location>
        <begin position="132"/>
        <end position="411"/>
    </location>
</feature>
<evidence type="ECO:0000256" key="5">
    <source>
        <dbReference type="PROSITE-ProRule" id="PRU01240"/>
    </source>
</evidence>
<reference evidence="10" key="1">
    <citation type="journal article" date="2019" name="Int. J. Syst. Evol. Microbiol.">
        <title>The Global Catalogue of Microorganisms (GCM) 10K type strain sequencing project: providing services to taxonomists for standard genome sequencing and annotation.</title>
        <authorList>
            <consortium name="The Broad Institute Genomics Platform"/>
            <consortium name="The Broad Institute Genome Sequencing Center for Infectious Disease"/>
            <person name="Wu L."/>
            <person name="Ma J."/>
        </authorList>
    </citation>
    <scope>NUCLEOTIDE SEQUENCE [LARGE SCALE GENOMIC DNA]</scope>
    <source>
        <strain evidence="10">CCUG 61696</strain>
    </source>
</reference>
<name>A0ABW3ZB97_9HYPH</name>
<evidence type="ECO:0000313" key="9">
    <source>
        <dbReference type="EMBL" id="MFD1333561.1"/>
    </source>
</evidence>
<dbReference type="PROSITE" id="PS51892">
    <property type="entry name" value="SUBTILASE"/>
    <property type="match status" value="1"/>
</dbReference>
<feature type="active site" description="Charge relay system" evidence="5">
    <location>
        <position position="381"/>
    </location>
</feature>